<dbReference type="Proteomes" id="UP000521032">
    <property type="component" value="Unassembled WGS sequence"/>
</dbReference>
<sequence length="159" mass="18000">MKKNLFLALTLLVSVLLVACSNGNGDSTAVNDWEPTQYDTVNNFDGVSMNIKEDSVSPTGLTVIFENNSDKQCVYSDDFLIEKKIKGSWYQVPIIIDEYGFNGIGYELAPSANEEFTIDWNWLYGDLDTGEYRIVKKILDFRDTGDFDEYNLAAEFTID</sequence>
<evidence type="ECO:0000259" key="2">
    <source>
        <dbReference type="Pfam" id="PF20251"/>
    </source>
</evidence>
<keyword evidence="4" id="KW-1185">Reference proteome</keyword>
<dbReference type="AlphaFoldDB" id="A0A6V7RP91"/>
<dbReference type="PROSITE" id="PS51257">
    <property type="entry name" value="PROKAR_LIPOPROTEIN"/>
    <property type="match status" value="1"/>
</dbReference>
<dbReference type="RefSeq" id="WP_186088433.1">
    <property type="nucleotide sequence ID" value="NZ_BMDB01000004.1"/>
</dbReference>
<organism evidence="3 4">
    <name type="scientific">Phocicoccus schoeneichii</name>
    <dbReference type="NCBI Taxonomy" id="1812261"/>
    <lineage>
        <taxon>Bacteria</taxon>
        <taxon>Bacillati</taxon>
        <taxon>Bacillota</taxon>
        <taxon>Bacilli</taxon>
        <taxon>Bacillales</taxon>
        <taxon>Salinicoccaceae</taxon>
        <taxon>Phocicoccus</taxon>
    </lineage>
</organism>
<accession>A0A6V7RP91</accession>
<comment type="caution">
    <text evidence="3">The sequence shown here is derived from an EMBL/GenBank/DDBJ whole genome shotgun (WGS) entry which is preliminary data.</text>
</comment>
<evidence type="ECO:0000256" key="1">
    <source>
        <dbReference type="SAM" id="SignalP"/>
    </source>
</evidence>
<protein>
    <recommendedName>
        <fullName evidence="2">Bacterial Ig-like domain-containing protein</fullName>
    </recommendedName>
</protein>
<name>A0A6V7RP91_9BACL</name>
<reference evidence="3 4" key="1">
    <citation type="submission" date="2020-07" db="EMBL/GenBank/DDBJ databases">
        <authorList>
            <person name="Criscuolo A."/>
        </authorList>
    </citation>
    <scope>NUCLEOTIDE SEQUENCE [LARGE SCALE GENOMIC DNA]</scope>
    <source>
        <strain evidence="4">CIP 111030</strain>
    </source>
</reference>
<dbReference type="InterPro" id="IPR046878">
    <property type="entry name" value="Big_14"/>
</dbReference>
<feature type="signal peptide" evidence="1">
    <location>
        <begin position="1"/>
        <end position="19"/>
    </location>
</feature>
<gene>
    <name evidence="3" type="ORF">JEOSCH030_01625</name>
</gene>
<keyword evidence="1" id="KW-0732">Signal</keyword>
<feature type="domain" description="Bacterial Ig-like" evidence="2">
    <location>
        <begin position="45"/>
        <end position="157"/>
    </location>
</feature>
<proteinExistence type="predicted"/>
<evidence type="ECO:0000313" key="3">
    <source>
        <dbReference type="EMBL" id="CAD2079395.1"/>
    </source>
</evidence>
<feature type="chain" id="PRO_5039676562" description="Bacterial Ig-like domain-containing protein" evidence="1">
    <location>
        <begin position="20"/>
        <end position="159"/>
    </location>
</feature>
<dbReference type="Pfam" id="PF20251">
    <property type="entry name" value="Big_14"/>
    <property type="match status" value="1"/>
</dbReference>
<dbReference type="EMBL" id="CAJEWE010000011">
    <property type="protein sequence ID" value="CAD2079395.1"/>
    <property type="molecule type" value="Genomic_DNA"/>
</dbReference>
<evidence type="ECO:0000313" key="4">
    <source>
        <dbReference type="Proteomes" id="UP000521032"/>
    </source>
</evidence>